<evidence type="ECO:0000313" key="2">
    <source>
        <dbReference type="Proteomes" id="UP000664795"/>
    </source>
</evidence>
<keyword evidence="2" id="KW-1185">Reference proteome</keyword>
<sequence>MTLTPFETSLYRQLARFFNENGFALLPEKKQFRKNTETGFHNVILSPSYYGNTTLLDVNFGCRNDQVEQIAQQFLPTLTDFRPDANTLLMSVNKYQQAATPRFSIHTDSELEHVCDTIMAFFVETGFDTLANSISLKRLDVIFNSEPAKPCAFVYNQTFRCYKGLTVASLTHNPHFLGLIDLYRHQLTRQSNNAYEAMNFDRLVSYLQHYSAN</sequence>
<comment type="caution">
    <text evidence="1">The sequence shown here is derived from an EMBL/GenBank/DDBJ whole genome shotgun (WGS) entry which is preliminary data.</text>
</comment>
<proteinExistence type="predicted"/>
<dbReference type="Proteomes" id="UP000664795">
    <property type="component" value="Unassembled WGS sequence"/>
</dbReference>
<dbReference type="AlphaFoldDB" id="A0A939G5M6"/>
<evidence type="ECO:0000313" key="1">
    <source>
        <dbReference type="EMBL" id="MBO0930471.1"/>
    </source>
</evidence>
<organism evidence="1 2">
    <name type="scientific">Fibrella aquatilis</name>
    <dbReference type="NCBI Taxonomy" id="2817059"/>
    <lineage>
        <taxon>Bacteria</taxon>
        <taxon>Pseudomonadati</taxon>
        <taxon>Bacteroidota</taxon>
        <taxon>Cytophagia</taxon>
        <taxon>Cytophagales</taxon>
        <taxon>Spirosomataceae</taxon>
        <taxon>Fibrella</taxon>
    </lineage>
</organism>
<dbReference type="RefSeq" id="WP_207334433.1">
    <property type="nucleotide sequence ID" value="NZ_JAFMYU010000003.1"/>
</dbReference>
<name>A0A939G5M6_9BACT</name>
<dbReference type="EMBL" id="JAFMYU010000003">
    <property type="protein sequence ID" value="MBO0930471.1"/>
    <property type="molecule type" value="Genomic_DNA"/>
</dbReference>
<reference evidence="1 2" key="1">
    <citation type="submission" date="2021-03" db="EMBL/GenBank/DDBJ databases">
        <title>Fibrella sp. HMF5036 genome sequencing and assembly.</title>
        <authorList>
            <person name="Kang H."/>
            <person name="Kim H."/>
            <person name="Bae S."/>
            <person name="Joh K."/>
        </authorList>
    </citation>
    <scope>NUCLEOTIDE SEQUENCE [LARGE SCALE GENOMIC DNA]</scope>
    <source>
        <strain evidence="1 2">HMF5036</strain>
    </source>
</reference>
<protein>
    <submittedName>
        <fullName evidence="1">Uncharacterized protein</fullName>
    </submittedName>
</protein>
<accession>A0A939G5M6</accession>
<gene>
    <name evidence="1" type="ORF">J2I48_05670</name>
</gene>